<dbReference type="GO" id="GO:0003755">
    <property type="term" value="F:peptidyl-prolyl cis-trans isomerase activity"/>
    <property type="evidence" value="ECO:0007669"/>
    <property type="project" value="UniProtKB-KW"/>
</dbReference>
<dbReference type="Pfam" id="PF05698">
    <property type="entry name" value="Trigger_C"/>
    <property type="match status" value="1"/>
</dbReference>
<dbReference type="AlphaFoldDB" id="A0A6N6NU65"/>
<organism evidence="4 5">
    <name type="scientific">Ellagibacter isourolithinifaciens</name>
    <dbReference type="NCBI Taxonomy" id="2137581"/>
    <lineage>
        <taxon>Bacteria</taxon>
        <taxon>Bacillati</taxon>
        <taxon>Actinomycetota</taxon>
        <taxon>Coriobacteriia</taxon>
        <taxon>Eggerthellales</taxon>
        <taxon>Eggerthellaceae</taxon>
        <taxon>Ellagibacter</taxon>
    </lineage>
</organism>
<dbReference type="InterPro" id="IPR008880">
    <property type="entry name" value="Trigger_fac_C"/>
</dbReference>
<comment type="caution">
    <text evidence="4">The sequence shown here is derived from an EMBL/GenBank/DDBJ whole genome shotgun (WGS) entry which is preliminary data.</text>
</comment>
<evidence type="ECO:0000313" key="4">
    <source>
        <dbReference type="EMBL" id="KAB1642043.1"/>
    </source>
</evidence>
<feature type="domain" description="Trigger factor C-terminal" evidence="3">
    <location>
        <begin position="63"/>
        <end position="231"/>
    </location>
</feature>
<dbReference type="InterPro" id="IPR037041">
    <property type="entry name" value="Trigger_fac_C_sf"/>
</dbReference>
<dbReference type="GeneID" id="98657248"/>
<keyword evidence="5" id="KW-1185">Reference proteome</keyword>
<dbReference type="GO" id="GO:0015031">
    <property type="term" value="P:protein transport"/>
    <property type="evidence" value="ECO:0007669"/>
    <property type="project" value="InterPro"/>
</dbReference>
<keyword evidence="1" id="KW-0697">Rotamase</keyword>
<evidence type="ECO:0000256" key="2">
    <source>
        <dbReference type="ARBA" id="ARBA00023235"/>
    </source>
</evidence>
<dbReference type="Proteomes" id="UP000468668">
    <property type="component" value="Unassembled WGS sequence"/>
</dbReference>
<proteinExistence type="predicted"/>
<keyword evidence="2" id="KW-0413">Isomerase</keyword>
<dbReference type="GO" id="GO:0006457">
    <property type="term" value="P:protein folding"/>
    <property type="evidence" value="ECO:0007669"/>
    <property type="project" value="InterPro"/>
</dbReference>
<dbReference type="SUPFAM" id="SSF109998">
    <property type="entry name" value="Triger factor/SurA peptide-binding domain-like"/>
    <property type="match status" value="1"/>
</dbReference>
<accession>A0A6N6NU65</accession>
<evidence type="ECO:0000256" key="1">
    <source>
        <dbReference type="ARBA" id="ARBA00023110"/>
    </source>
</evidence>
<evidence type="ECO:0000259" key="3">
    <source>
        <dbReference type="Pfam" id="PF05698"/>
    </source>
</evidence>
<dbReference type="Gene3D" id="1.10.3120.10">
    <property type="entry name" value="Trigger factor, C-terminal domain"/>
    <property type="match status" value="1"/>
</dbReference>
<gene>
    <name evidence="4" type="ORF">F8C90_02385</name>
</gene>
<name>A0A6N6NU65_9ACTN</name>
<dbReference type="InterPro" id="IPR027304">
    <property type="entry name" value="Trigger_fact/SurA_dom_sf"/>
</dbReference>
<reference evidence="4 5" key="1">
    <citation type="submission" date="2019-09" db="EMBL/GenBank/DDBJ databases">
        <title>Whole genome shotgun sequencing (WGS) of Ellagibacter isourolithinifaciens DSM 104140(T) and Adlercreutzia muris DSM 29508(T).</title>
        <authorList>
            <person name="Stoll D.A."/>
            <person name="Danylec N."/>
            <person name="Huch M."/>
        </authorList>
    </citation>
    <scope>NUCLEOTIDE SEQUENCE [LARGE SCALE GENOMIC DNA]</scope>
    <source>
        <strain evidence="4 5">DSM 104140</strain>
    </source>
</reference>
<sequence>MTTQQFTLTSYDPVYAIAEEVRIPEDTIRETAVRWLEINICKEGEKAKLTDGWVNAHCKDFKSVDELLIFIRYNMYRDNREVQELADQDAICKELSKRLVEELPADLVENSLYASTMRMEEMISRQGMTKEEFCEQRGITPEQLDADVRERTIQSLKEDSALAAYADHANYTLEAEDFYAIIPGDSIQDKAYKRRQIELDGRLPQMEEYARKTKALKEIMENAMIKRKATDTEWLRYGDTSKDVLNANKQFPENFVTL</sequence>
<dbReference type="OrthoDB" id="2365258at2"/>
<dbReference type="RefSeq" id="WP_158048853.1">
    <property type="nucleotide sequence ID" value="NZ_WAJR01000003.1"/>
</dbReference>
<protein>
    <recommendedName>
        <fullName evidence="3">Trigger factor C-terminal domain-containing protein</fullName>
    </recommendedName>
</protein>
<evidence type="ECO:0000313" key="5">
    <source>
        <dbReference type="Proteomes" id="UP000468668"/>
    </source>
</evidence>
<dbReference type="EMBL" id="WAJR01000003">
    <property type="protein sequence ID" value="KAB1642043.1"/>
    <property type="molecule type" value="Genomic_DNA"/>
</dbReference>